<keyword evidence="6 7" id="KW-0804">Transcription</keyword>
<comment type="subunit">
    <text evidence="7">Homodimer.</text>
</comment>
<dbReference type="NCBIfam" id="NF003994">
    <property type="entry name" value="PRK05472.2-3"/>
    <property type="match status" value="1"/>
</dbReference>
<proteinExistence type="inferred from homology"/>
<evidence type="ECO:0000256" key="3">
    <source>
        <dbReference type="ARBA" id="ARBA00023015"/>
    </source>
</evidence>
<gene>
    <name evidence="7" type="primary">rex</name>
    <name evidence="9" type="ORF">C8D99_10971</name>
</gene>
<evidence type="ECO:0000256" key="4">
    <source>
        <dbReference type="ARBA" id="ARBA00023027"/>
    </source>
</evidence>
<evidence type="ECO:0000313" key="10">
    <source>
        <dbReference type="Proteomes" id="UP000295066"/>
    </source>
</evidence>
<dbReference type="SUPFAM" id="SSF51735">
    <property type="entry name" value="NAD(P)-binding Rossmann-fold domains"/>
    <property type="match status" value="1"/>
</dbReference>
<dbReference type="Pfam" id="PF06971">
    <property type="entry name" value="Put_DNA-bind_N"/>
    <property type="match status" value="1"/>
</dbReference>
<feature type="domain" description="CoA-binding" evidence="8">
    <location>
        <begin position="77"/>
        <end position="178"/>
    </location>
</feature>
<dbReference type="EMBL" id="SORI01000009">
    <property type="protein sequence ID" value="TDY60215.1"/>
    <property type="molecule type" value="Genomic_DNA"/>
</dbReference>
<dbReference type="InterPro" id="IPR009718">
    <property type="entry name" value="Rex_DNA-bd_C_dom"/>
</dbReference>
<dbReference type="GO" id="GO:0005737">
    <property type="term" value="C:cytoplasm"/>
    <property type="evidence" value="ECO:0007669"/>
    <property type="project" value="UniProtKB-SubCell"/>
</dbReference>
<dbReference type="InterPro" id="IPR003781">
    <property type="entry name" value="CoA-bd"/>
</dbReference>
<accession>A0A4R8M8W6</accession>
<dbReference type="InterPro" id="IPR058236">
    <property type="entry name" value="Rex_actinobacterial-type"/>
</dbReference>
<dbReference type="GO" id="GO:0045892">
    <property type="term" value="P:negative regulation of DNA-templated transcription"/>
    <property type="evidence" value="ECO:0007669"/>
    <property type="project" value="InterPro"/>
</dbReference>
<feature type="binding site" evidence="7">
    <location>
        <begin position="87"/>
        <end position="92"/>
    </location>
    <ligand>
        <name>NAD(+)</name>
        <dbReference type="ChEBI" id="CHEBI:57540"/>
    </ligand>
</feature>
<dbReference type="GO" id="GO:0003700">
    <property type="term" value="F:DNA-binding transcription factor activity"/>
    <property type="evidence" value="ECO:0007669"/>
    <property type="project" value="UniProtKB-UniRule"/>
</dbReference>
<comment type="function">
    <text evidence="7">Modulates transcription in response to changes in cellular NADH/NAD(+) redox state.</text>
</comment>
<keyword evidence="3 7" id="KW-0805">Transcription regulation</keyword>
<dbReference type="NCBIfam" id="NF003993">
    <property type="entry name" value="PRK05472.2-2"/>
    <property type="match status" value="1"/>
</dbReference>
<feature type="DNA-binding region" description="H-T-H motif" evidence="7">
    <location>
        <begin position="13"/>
        <end position="52"/>
    </location>
</feature>
<dbReference type="SMART" id="SM00881">
    <property type="entry name" value="CoA_binding"/>
    <property type="match status" value="1"/>
</dbReference>
<comment type="subcellular location">
    <subcellularLocation>
        <location evidence="7">Cytoplasm</location>
    </subcellularLocation>
</comment>
<dbReference type="PANTHER" id="PTHR35786:SF1">
    <property type="entry name" value="REDOX-SENSING TRANSCRIPTIONAL REPRESSOR REX 1"/>
    <property type="match status" value="1"/>
</dbReference>
<sequence length="208" mass="23104">MKIAEPTVERLVQYHRLLEQLVAEGQKVVSSQEMGEMLSFKASQVRKDLSYFGEIGKRGVGYHVDRLHKHISRILASPRKWSIGLVGVGKLGEALLGYQAFQNDKFHIRALFDVDTDKIGTEIQGILCYSVDDITEIVREKEIEVLILTVPGGAAQHVADRAVQAGTVKGILNFAPVSLSVPENVLLAAVDISVELEKLLFFLKHKEE</sequence>
<keyword evidence="1 7" id="KW-0963">Cytoplasm</keyword>
<dbReference type="NCBIfam" id="NF003995">
    <property type="entry name" value="PRK05472.2-4"/>
    <property type="match status" value="1"/>
</dbReference>
<dbReference type="NCBIfam" id="NF003989">
    <property type="entry name" value="PRK05472.1-3"/>
    <property type="match status" value="1"/>
</dbReference>
<evidence type="ECO:0000259" key="8">
    <source>
        <dbReference type="SMART" id="SM00881"/>
    </source>
</evidence>
<evidence type="ECO:0000256" key="7">
    <source>
        <dbReference type="HAMAP-Rule" id="MF_01131"/>
    </source>
</evidence>
<organism evidence="9 10">
    <name type="scientific">Aminivibrio pyruvatiphilus</name>
    <dbReference type="NCBI Taxonomy" id="1005740"/>
    <lineage>
        <taxon>Bacteria</taxon>
        <taxon>Thermotogati</taxon>
        <taxon>Synergistota</taxon>
        <taxon>Synergistia</taxon>
        <taxon>Synergistales</taxon>
        <taxon>Aminobacteriaceae</taxon>
        <taxon>Aminivibrio</taxon>
    </lineage>
</organism>
<comment type="similarity">
    <text evidence="7">Belongs to the transcriptional regulatory Rex family.</text>
</comment>
<keyword evidence="2 7" id="KW-0678">Repressor</keyword>
<dbReference type="InterPro" id="IPR022876">
    <property type="entry name" value="Tscrpt_rep_Rex"/>
</dbReference>
<dbReference type="GO" id="GO:0003677">
    <property type="term" value="F:DNA binding"/>
    <property type="evidence" value="ECO:0007669"/>
    <property type="project" value="UniProtKB-UniRule"/>
</dbReference>
<dbReference type="InterPro" id="IPR036390">
    <property type="entry name" value="WH_DNA-bd_sf"/>
</dbReference>
<dbReference type="SUPFAM" id="SSF46785">
    <property type="entry name" value="Winged helix' DNA-binding domain"/>
    <property type="match status" value="1"/>
</dbReference>
<dbReference type="Gene3D" id="3.40.50.720">
    <property type="entry name" value="NAD(P)-binding Rossmann-like Domain"/>
    <property type="match status" value="1"/>
</dbReference>
<name>A0A4R8M8W6_9BACT</name>
<evidence type="ECO:0000256" key="5">
    <source>
        <dbReference type="ARBA" id="ARBA00023125"/>
    </source>
</evidence>
<evidence type="ECO:0000313" key="9">
    <source>
        <dbReference type="EMBL" id="TDY60215.1"/>
    </source>
</evidence>
<evidence type="ECO:0000256" key="6">
    <source>
        <dbReference type="ARBA" id="ARBA00023163"/>
    </source>
</evidence>
<dbReference type="Proteomes" id="UP000295066">
    <property type="component" value="Unassembled WGS sequence"/>
</dbReference>
<dbReference type="AlphaFoldDB" id="A0A4R8M8W6"/>
<dbReference type="PANTHER" id="PTHR35786">
    <property type="entry name" value="REDOX-SENSING TRANSCRIPTIONAL REPRESSOR REX"/>
    <property type="match status" value="1"/>
</dbReference>
<dbReference type="InterPro" id="IPR036388">
    <property type="entry name" value="WH-like_DNA-bd_sf"/>
</dbReference>
<dbReference type="GO" id="GO:0051775">
    <property type="term" value="P:response to redox state"/>
    <property type="evidence" value="ECO:0007669"/>
    <property type="project" value="InterPro"/>
</dbReference>
<evidence type="ECO:0000256" key="2">
    <source>
        <dbReference type="ARBA" id="ARBA00022491"/>
    </source>
</evidence>
<keyword evidence="5 7" id="KW-0238">DNA-binding</keyword>
<keyword evidence="4 7" id="KW-0520">NAD</keyword>
<comment type="caution">
    <text evidence="9">The sequence shown here is derived from an EMBL/GenBank/DDBJ whole genome shotgun (WGS) entry which is preliminary data.</text>
</comment>
<dbReference type="Gene3D" id="1.10.10.10">
    <property type="entry name" value="Winged helix-like DNA-binding domain superfamily/Winged helix DNA-binding domain"/>
    <property type="match status" value="1"/>
</dbReference>
<evidence type="ECO:0000256" key="1">
    <source>
        <dbReference type="ARBA" id="ARBA00022490"/>
    </source>
</evidence>
<dbReference type="OrthoDB" id="9784760at2"/>
<dbReference type="NCBIfam" id="NF003996">
    <property type="entry name" value="PRK05472.2-5"/>
    <property type="match status" value="1"/>
</dbReference>
<protein>
    <recommendedName>
        <fullName evidence="7">Redox-sensing transcriptional repressor Rex</fullName>
    </recommendedName>
</protein>
<reference evidence="9 10" key="1">
    <citation type="submission" date="2019-03" db="EMBL/GenBank/DDBJ databases">
        <title>Genomic Encyclopedia of Type Strains, Phase IV (KMG-IV): sequencing the most valuable type-strain genomes for metagenomic binning, comparative biology and taxonomic classification.</title>
        <authorList>
            <person name="Goeker M."/>
        </authorList>
    </citation>
    <scope>NUCLEOTIDE SEQUENCE [LARGE SCALE GENOMIC DNA]</scope>
    <source>
        <strain evidence="9 10">DSM 25964</strain>
    </source>
</reference>
<dbReference type="InterPro" id="IPR036291">
    <property type="entry name" value="NAD(P)-bd_dom_sf"/>
</dbReference>
<dbReference type="HAMAP" id="MF_01131">
    <property type="entry name" value="Rex"/>
    <property type="match status" value="1"/>
</dbReference>
<dbReference type="RefSeq" id="WP_133957676.1">
    <property type="nucleotide sequence ID" value="NZ_SORI01000009.1"/>
</dbReference>
<dbReference type="Pfam" id="PF02629">
    <property type="entry name" value="CoA_binding"/>
    <property type="match status" value="1"/>
</dbReference>
<keyword evidence="10" id="KW-1185">Reference proteome</keyword>